<proteinExistence type="predicted"/>
<keyword evidence="1" id="KW-1133">Transmembrane helix</keyword>
<protein>
    <recommendedName>
        <fullName evidence="4">Glycosyl transferase family 2</fullName>
    </recommendedName>
</protein>
<dbReference type="Proteomes" id="UP000593626">
    <property type="component" value="Chromosome"/>
</dbReference>
<accession>A0A7S8HFM6</accession>
<evidence type="ECO:0008006" key="4">
    <source>
        <dbReference type="Google" id="ProtNLM"/>
    </source>
</evidence>
<organism evidence="2 3">
    <name type="scientific">Mangrovibacillus cuniculi</name>
    <dbReference type="NCBI Taxonomy" id="2593652"/>
    <lineage>
        <taxon>Bacteria</taxon>
        <taxon>Bacillati</taxon>
        <taxon>Bacillota</taxon>
        <taxon>Bacilli</taxon>
        <taxon>Bacillales</taxon>
        <taxon>Bacillaceae</taxon>
        <taxon>Mangrovibacillus</taxon>
    </lineage>
</organism>
<keyword evidence="3" id="KW-1185">Reference proteome</keyword>
<reference evidence="2 3" key="1">
    <citation type="submission" date="2019-07" db="EMBL/GenBank/DDBJ databases">
        <title>Genome sequence of 2 isolates from Red Sea Mangroves.</title>
        <authorList>
            <person name="Sefrji F."/>
            <person name="Michoud G."/>
            <person name="Merlino G."/>
            <person name="Daffonchio D."/>
        </authorList>
    </citation>
    <scope>NUCLEOTIDE SEQUENCE [LARGE SCALE GENOMIC DNA]</scope>
    <source>
        <strain evidence="2 3">R1DC41</strain>
    </source>
</reference>
<keyword evidence="1" id="KW-0472">Membrane</keyword>
<dbReference type="KEGG" id="mcui:G8O30_06270"/>
<feature type="transmembrane region" description="Helical" evidence="1">
    <location>
        <begin position="106"/>
        <end position="125"/>
    </location>
</feature>
<sequence>MLARLFKVNGFKVTLVNVTSFVECFMYDTNKEVWEGFQKNIFIGVGKKVLPAILVVLYYLTIYLLPFFLIIPYIQTGYSPYLMPILLVFLTRLSIAMATRESMWNTILFPIASISFSLLMFSAIYKDKRQRGYTWKGRTYS</sequence>
<dbReference type="AlphaFoldDB" id="A0A7S8HFM6"/>
<evidence type="ECO:0000313" key="3">
    <source>
        <dbReference type="Proteomes" id="UP000593626"/>
    </source>
</evidence>
<keyword evidence="1" id="KW-0812">Transmembrane</keyword>
<feature type="transmembrane region" description="Helical" evidence="1">
    <location>
        <begin position="81"/>
        <end position="99"/>
    </location>
</feature>
<dbReference type="RefSeq" id="WP_239674124.1">
    <property type="nucleotide sequence ID" value="NZ_CP049742.1"/>
</dbReference>
<evidence type="ECO:0000256" key="1">
    <source>
        <dbReference type="SAM" id="Phobius"/>
    </source>
</evidence>
<feature type="transmembrane region" description="Helical" evidence="1">
    <location>
        <begin position="49"/>
        <end position="75"/>
    </location>
</feature>
<name>A0A7S8HFM6_9BACI</name>
<gene>
    <name evidence="2" type="ORF">G8O30_06270</name>
</gene>
<dbReference type="EMBL" id="CP049742">
    <property type="protein sequence ID" value="QPC46595.1"/>
    <property type="molecule type" value="Genomic_DNA"/>
</dbReference>
<evidence type="ECO:0000313" key="2">
    <source>
        <dbReference type="EMBL" id="QPC46595.1"/>
    </source>
</evidence>